<keyword evidence="2" id="KW-1133">Transmembrane helix</keyword>
<dbReference type="Proteomes" id="UP000198362">
    <property type="component" value="Unassembled WGS sequence"/>
</dbReference>
<feature type="region of interest" description="Disordered" evidence="1">
    <location>
        <begin position="270"/>
        <end position="307"/>
    </location>
</feature>
<evidence type="ECO:0000256" key="2">
    <source>
        <dbReference type="SAM" id="Phobius"/>
    </source>
</evidence>
<evidence type="ECO:0000313" key="4">
    <source>
        <dbReference type="Proteomes" id="UP000198362"/>
    </source>
</evidence>
<dbReference type="AlphaFoldDB" id="A0A239J0E7"/>
<dbReference type="RefSeq" id="WP_179266076.1">
    <property type="nucleotide sequence ID" value="NZ_FZPH01000002.1"/>
</dbReference>
<evidence type="ECO:0000313" key="3">
    <source>
        <dbReference type="EMBL" id="SNS98938.1"/>
    </source>
</evidence>
<protein>
    <submittedName>
        <fullName evidence="3">Uncharacterized protein</fullName>
    </submittedName>
</protein>
<feature type="transmembrane region" description="Helical" evidence="2">
    <location>
        <begin position="20"/>
        <end position="37"/>
    </location>
</feature>
<reference evidence="3 4" key="1">
    <citation type="submission" date="2017-06" db="EMBL/GenBank/DDBJ databases">
        <authorList>
            <person name="Kim H.J."/>
            <person name="Triplett B.A."/>
        </authorList>
    </citation>
    <scope>NUCLEOTIDE SEQUENCE [LARGE SCALE GENOMIC DNA]</scope>
    <source>
        <strain evidence="3 4">CGMCC 4.5593</strain>
    </source>
</reference>
<evidence type="ECO:0000256" key="1">
    <source>
        <dbReference type="SAM" id="MobiDB-lite"/>
    </source>
</evidence>
<feature type="transmembrane region" description="Helical" evidence="2">
    <location>
        <begin position="216"/>
        <end position="234"/>
    </location>
</feature>
<keyword evidence="4" id="KW-1185">Reference proteome</keyword>
<dbReference type="EMBL" id="FZPH01000002">
    <property type="protein sequence ID" value="SNS98938.1"/>
    <property type="molecule type" value="Genomic_DNA"/>
</dbReference>
<proteinExistence type="predicted"/>
<accession>A0A239J0E7</accession>
<organism evidence="3 4">
    <name type="scientific">Asanoa hainanensis</name>
    <dbReference type="NCBI Taxonomy" id="560556"/>
    <lineage>
        <taxon>Bacteria</taxon>
        <taxon>Bacillati</taxon>
        <taxon>Actinomycetota</taxon>
        <taxon>Actinomycetes</taxon>
        <taxon>Micromonosporales</taxon>
        <taxon>Micromonosporaceae</taxon>
        <taxon>Asanoa</taxon>
    </lineage>
</organism>
<keyword evidence="2" id="KW-0812">Transmembrane</keyword>
<name>A0A239J0E7_9ACTN</name>
<sequence length="307" mass="33327">MTSIPTWPIDAWHWTVARPWLAAVAVAIVAAGLLGHNRVRAWRHRRMTGGARLVTIAPPPEVTAESAALFWTVLVGVLTPSVWRRRVFGIPHVAWEYLWSGRTLTIRVWVPGTVPPGAVEAAVRAAWPAATLTVTESDPPIPVGVGEQVGGAHWPQHTTVLPLRADHDVDPLRALLAAGANVRQHEHACVQVVARPARASRVRRARMTAAREPETWIWALLVGFSLLFGLAWVLKANTSNRPVDFMIRLSADLTTYFKIQADIQYRVPSNAGSQPATIEGQATPLTSDDTSAEEPPALGSAEGGDEP</sequence>
<keyword evidence="2" id="KW-0472">Membrane</keyword>
<gene>
    <name evidence="3" type="ORF">SAMN05421812_102647</name>
</gene>